<protein>
    <recommendedName>
        <fullName evidence="3">Transposase</fullName>
    </recommendedName>
</protein>
<evidence type="ECO:0000313" key="2">
    <source>
        <dbReference type="Proteomes" id="UP000677913"/>
    </source>
</evidence>
<evidence type="ECO:0008006" key="3">
    <source>
        <dbReference type="Google" id="ProtNLM"/>
    </source>
</evidence>
<organism evidence="1 2">
    <name type="scientific">Actinocrinis puniceicyclus</name>
    <dbReference type="NCBI Taxonomy" id="977794"/>
    <lineage>
        <taxon>Bacteria</taxon>
        <taxon>Bacillati</taxon>
        <taxon>Actinomycetota</taxon>
        <taxon>Actinomycetes</taxon>
        <taxon>Catenulisporales</taxon>
        <taxon>Actinospicaceae</taxon>
        <taxon>Actinocrinis</taxon>
    </lineage>
</organism>
<reference evidence="1" key="1">
    <citation type="submission" date="2021-04" db="EMBL/GenBank/DDBJ databases">
        <title>Genome based classification of Actinospica acidithermotolerans sp. nov., an actinobacterium isolated from an Indonesian hot spring.</title>
        <authorList>
            <person name="Kusuma A.B."/>
            <person name="Putra K.E."/>
            <person name="Nafisah S."/>
            <person name="Loh J."/>
            <person name="Nouioui I."/>
            <person name="Goodfellow M."/>
        </authorList>
    </citation>
    <scope>NUCLEOTIDE SEQUENCE</scope>
    <source>
        <strain evidence="1">DSM 45618</strain>
    </source>
</reference>
<comment type="caution">
    <text evidence="1">The sequence shown here is derived from an EMBL/GenBank/DDBJ whole genome shotgun (WGS) entry which is preliminary data.</text>
</comment>
<dbReference type="AlphaFoldDB" id="A0A8J8BFZ7"/>
<gene>
    <name evidence="1" type="ORF">KGA66_29565</name>
</gene>
<evidence type="ECO:0000313" key="1">
    <source>
        <dbReference type="EMBL" id="MBS2967210.1"/>
    </source>
</evidence>
<dbReference type="Proteomes" id="UP000677913">
    <property type="component" value="Unassembled WGS sequence"/>
</dbReference>
<dbReference type="EMBL" id="JAGSXH010000430">
    <property type="protein sequence ID" value="MBS2967210.1"/>
    <property type="molecule type" value="Genomic_DNA"/>
</dbReference>
<name>A0A8J8BFZ7_9ACTN</name>
<feature type="non-terminal residue" evidence="1">
    <location>
        <position position="82"/>
    </location>
</feature>
<proteinExistence type="predicted"/>
<keyword evidence="2" id="KW-1185">Reference proteome</keyword>
<sequence>AGYPAGRDLPILEGSVIRVTVERLAHQGAPKPLWLWHRAPPGTRVDVDLLWKAYLRRFDQEHLHRFAKVHLGLARARVLSAQ</sequence>
<accession>A0A8J8BFZ7</accession>
<feature type="non-terminal residue" evidence="1">
    <location>
        <position position="1"/>
    </location>
</feature>